<keyword evidence="2" id="KW-1185">Reference proteome</keyword>
<dbReference type="GO" id="GO:0016301">
    <property type="term" value="F:kinase activity"/>
    <property type="evidence" value="ECO:0007669"/>
    <property type="project" value="UniProtKB-KW"/>
</dbReference>
<protein>
    <submittedName>
        <fullName evidence="1">Gamma-glutamyl kinase</fullName>
    </submittedName>
</protein>
<name>A0ABY6DIV6_9RHOB</name>
<sequence>MLVFSKQKLVFLSVPKTGTTAWQAALGRHASMVVTDPPELKHAPVFRYNRFFRPALEKFVGEGLDVMAVMREPVSWLGSWYRYRQRPFLDGHANSTAGISFDNFVEAYLKGQTPGFANVGAQSKFLEPTRNGTAITHLFRYEDQAAIIGFLQDRLQCAITLERYNASAKAASGPQLSEDVERRLRRKFSPDFALWNGIGADGAYVPVPEASI</sequence>
<organism evidence="1 2">
    <name type="scientific">Roseovarius pelagicus</name>
    <dbReference type="NCBI Taxonomy" id="2980108"/>
    <lineage>
        <taxon>Bacteria</taxon>
        <taxon>Pseudomonadati</taxon>
        <taxon>Pseudomonadota</taxon>
        <taxon>Alphaproteobacteria</taxon>
        <taxon>Rhodobacterales</taxon>
        <taxon>Roseobacteraceae</taxon>
        <taxon>Roseovarius</taxon>
    </lineage>
</organism>
<dbReference type="InterPro" id="IPR027417">
    <property type="entry name" value="P-loop_NTPase"/>
</dbReference>
<dbReference type="SUPFAM" id="SSF52540">
    <property type="entry name" value="P-loop containing nucleoside triphosphate hydrolases"/>
    <property type="match status" value="1"/>
</dbReference>
<reference evidence="1" key="1">
    <citation type="submission" date="2022-10" db="EMBL/GenBank/DDBJ databases">
        <title>Roseovarius pelagicus sp. nov., isolated from Arctic seawater.</title>
        <authorList>
            <person name="Hong Y.W."/>
            <person name="Hwang C.Y."/>
        </authorList>
    </citation>
    <scope>NUCLEOTIDE SEQUENCE</scope>
    <source>
        <strain evidence="1">HL-MP18</strain>
    </source>
</reference>
<evidence type="ECO:0000313" key="1">
    <source>
        <dbReference type="EMBL" id="UXX83735.1"/>
    </source>
</evidence>
<gene>
    <name evidence="1" type="ORF">N7U68_03435</name>
</gene>
<keyword evidence="1" id="KW-0418">Kinase</keyword>
<evidence type="ECO:0000313" key="2">
    <source>
        <dbReference type="Proteomes" id="UP001064087"/>
    </source>
</evidence>
<dbReference type="RefSeq" id="WP_263048229.1">
    <property type="nucleotide sequence ID" value="NZ_CP106738.1"/>
</dbReference>
<dbReference type="Proteomes" id="UP001064087">
    <property type="component" value="Chromosome"/>
</dbReference>
<keyword evidence="1" id="KW-0808">Transferase</keyword>
<proteinExistence type="predicted"/>
<dbReference type="Gene3D" id="3.40.50.300">
    <property type="entry name" value="P-loop containing nucleotide triphosphate hydrolases"/>
    <property type="match status" value="1"/>
</dbReference>
<accession>A0ABY6DIV6</accession>
<dbReference type="EMBL" id="CP106738">
    <property type="protein sequence ID" value="UXX83735.1"/>
    <property type="molecule type" value="Genomic_DNA"/>
</dbReference>